<evidence type="ECO:0000259" key="1">
    <source>
        <dbReference type="PROSITE" id="PS51340"/>
    </source>
</evidence>
<dbReference type="PANTHER" id="PTHR30212">
    <property type="entry name" value="PROTEIN YIIM"/>
    <property type="match status" value="1"/>
</dbReference>
<name>A0A3M8DTL4_9BACL</name>
<proteinExistence type="predicted"/>
<keyword evidence="3" id="KW-1185">Reference proteome</keyword>
<comment type="caution">
    <text evidence="2">The sequence shown here is derived from an EMBL/GenBank/DDBJ whole genome shotgun (WGS) entry which is preliminary data.</text>
</comment>
<dbReference type="AlphaFoldDB" id="A0A3M8DTL4"/>
<dbReference type="Gene3D" id="2.40.33.20">
    <property type="entry name" value="PK beta-barrel domain-like"/>
    <property type="match status" value="1"/>
</dbReference>
<dbReference type="Pfam" id="PF03473">
    <property type="entry name" value="MOSC"/>
    <property type="match status" value="1"/>
</dbReference>
<dbReference type="Proteomes" id="UP000271031">
    <property type="component" value="Unassembled WGS sequence"/>
</dbReference>
<dbReference type="GO" id="GO:0030151">
    <property type="term" value="F:molybdenum ion binding"/>
    <property type="evidence" value="ECO:0007669"/>
    <property type="project" value="InterPro"/>
</dbReference>
<sequence length="222" mass="24926">MEIVSINVGKPITVTYEGKELETGIFKQPIEGAVFLSKLNFAGDGQADLKFHGGVDKAVCVYSHEHYPFWERELHRPMSFGAFGENLTVTGMTEDLVCIGDTYQLGEAVVQVTQPRQPCHKLAKRYDVADMPITVQNVGFTGFYFRVLQEGHVSKEDRPVLIERHPAKLTVAFANQIMHHDKKNQDGIRQLLAVEKLSASWRKTLSNRLEGDEVDTIARLNG</sequence>
<evidence type="ECO:0000313" key="2">
    <source>
        <dbReference type="EMBL" id="RNB91446.1"/>
    </source>
</evidence>
<gene>
    <name evidence="2" type="ORF">EDM56_05240</name>
</gene>
<dbReference type="Pfam" id="PF03475">
    <property type="entry name" value="YiiM_3-alpha"/>
    <property type="match status" value="1"/>
</dbReference>
<dbReference type="InterPro" id="IPR005163">
    <property type="entry name" value="Tri_helical_YiiM-like"/>
</dbReference>
<accession>A0A3M8DTL4</accession>
<dbReference type="PANTHER" id="PTHR30212:SF4">
    <property type="entry name" value="MOSC DOMAIN-CONTAINING PROTEIN"/>
    <property type="match status" value="1"/>
</dbReference>
<reference evidence="2 3" key="1">
    <citation type="submission" date="2018-10" db="EMBL/GenBank/DDBJ databases">
        <title>Phylogenomics of Brevibacillus.</title>
        <authorList>
            <person name="Dunlap C."/>
        </authorList>
    </citation>
    <scope>NUCLEOTIDE SEQUENCE [LARGE SCALE GENOMIC DNA]</scope>
    <source>
        <strain evidence="2 3">JCM 15716</strain>
    </source>
</reference>
<dbReference type="OrthoDB" id="9786134at2"/>
<dbReference type="GO" id="GO:0030170">
    <property type="term" value="F:pyridoxal phosphate binding"/>
    <property type="evidence" value="ECO:0007669"/>
    <property type="project" value="InterPro"/>
</dbReference>
<dbReference type="InterPro" id="IPR011037">
    <property type="entry name" value="Pyrv_Knase-like_insert_dom_sf"/>
</dbReference>
<protein>
    <submittedName>
        <fullName evidence="2">MOSC domain-containing protein</fullName>
    </submittedName>
</protein>
<dbReference type="GO" id="GO:0003824">
    <property type="term" value="F:catalytic activity"/>
    <property type="evidence" value="ECO:0007669"/>
    <property type="project" value="InterPro"/>
</dbReference>
<evidence type="ECO:0000313" key="3">
    <source>
        <dbReference type="Proteomes" id="UP000271031"/>
    </source>
</evidence>
<dbReference type="InterPro" id="IPR005302">
    <property type="entry name" value="MoCF_Sase_C"/>
</dbReference>
<dbReference type="RefSeq" id="WP_122916838.1">
    <property type="nucleotide sequence ID" value="NZ_RHHQ01000005.1"/>
</dbReference>
<dbReference type="SUPFAM" id="SSF50800">
    <property type="entry name" value="PK beta-barrel domain-like"/>
    <property type="match status" value="1"/>
</dbReference>
<dbReference type="InterPro" id="IPR052353">
    <property type="entry name" value="Benzoxazolinone_Detox_Enz"/>
</dbReference>
<dbReference type="PROSITE" id="PS51340">
    <property type="entry name" value="MOSC"/>
    <property type="match status" value="1"/>
</dbReference>
<feature type="domain" description="MOSC" evidence="1">
    <location>
        <begin position="28"/>
        <end position="162"/>
    </location>
</feature>
<organism evidence="2 3">
    <name type="scientific">Brevibacillus fluminis</name>
    <dbReference type="NCBI Taxonomy" id="511487"/>
    <lineage>
        <taxon>Bacteria</taxon>
        <taxon>Bacillati</taxon>
        <taxon>Bacillota</taxon>
        <taxon>Bacilli</taxon>
        <taxon>Bacillales</taxon>
        <taxon>Paenibacillaceae</taxon>
        <taxon>Brevibacillus</taxon>
    </lineage>
</organism>
<dbReference type="EMBL" id="RHHQ01000005">
    <property type="protein sequence ID" value="RNB91446.1"/>
    <property type="molecule type" value="Genomic_DNA"/>
</dbReference>